<protein>
    <submittedName>
        <fullName evidence="1">Cell wall-associated hydrolase</fullName>
    </submittedName>
</protein>
<gene>
    <name evidence="1" type="ORF">ERICIII_00932</name>
</gene>
<dbReference type="GO" id="GO:0016787">
    <property type="term" value="F:hydrolase activity"/>
    <property type="evidence" value="ECO:0007669"/>
    <property type="project" value="UniProtKB-KW"/>
</dbReference>
<dbReference type="AlphaFoldDB" id="A0A2L1UAG3"/>
<proteinExistence type="predicted"/>
<reference evidence="2" key="1">
    <citation type="submission" date="2017-02" db="EMBL/GenBank/DDBJ databases">
        <title>Delineation of Paenibacillus larvae strains originating from foulbrood outbreaks.</title>
        <authorList>
            <person name="Beims H."/>
            <person name="Bunk B."/>
            <person name="Sproeer C."/>
            <person name="Mohr K.I."/>
            <person name="Pradella S."/>
            <person name="Guenther G."/>
            <person name="Rohde M."/>
            <person name="von der Ohe W."/>
            <person name="Steinert M."/>
        </authorList>
    </citation>
    <scope>NUCLEOTIDE SEQUENCE [LARGE SCALE GENOMIC DNA]</scope>
    <source>
        <strain evidence="2">Eric_III</strain>
    </source>
</reference>
<evidence type="ECO:0000313" key="2">
    <source>
        <dbReference type="Proteomes" id="UP000239833"/>
    </source>
</evidence>
<dbReference type="SUPFAM" id="SSF54001">
    <property type="entry name" value="Cysteine proteinases"/>
    <property type="match status" value="1"/>
</dbReference>
<name>A0A2L1UAG3_9BACL</name>
<sequence>MQVIMLANFVNMYRTDQFYCSQLVWRVWKDSGYDVSNNSVAFVTPADIAQDNNTRTWYSRGL</sequence>
<dbReference type="InterPro" id="IPR038765">
    <property type="entry name" value="Papain-like_cys_pep_sf"/>
</dbReference>
<dbReference type="Proteomes" id="UP000239833">
    <property type="component" value="Chromosome"/>
</dbReference>
<accession>A0A2L1UAG3</accession>
<keyword evidence="1" id="KW-0378">Hydrolase</keyword>
<dbReference type="EMBL" id="CP019655">
    <property type="protein sequence ID" value="AVF25137.1"/>
    <property type="molecule type" value="Genomic_DNA"/>
</dbReference>
<dbReference type="STRING" id="147375.BXP28_21020"/>
<evidence type="ECO:0000313" key="1">
    <source>
        <dbReference type="EMBL" id="AVF25137.1"/>
    </source>
</evidence>
<dbReference type="Gene3D" id="3.90.1720.10">
    <property type="entry name" value="endopeptidase domain like (from Nostoc punctiforme)"/>
    <property type="match status" value="1"/>
</dbReference>
<organism evidence="1 2">
    <name type="scientific">Paenibacillus larvae subsp. larvae</name>
    <dbReference type="NCBI Taxonomy" id="147375"/>
    <lineage>
        <taxon>Bacteria</taxon>
        <taxon>Bacillati</taxon>
        <taxon>Bacillota</taxon>
        <taxon>Bacilli</taxon>
        <taxon>Bacillales</taxon>
        <taxon>Paenibacillaceae</taxon>
        <taxon>Paenibacillus</taxon>
    </lineage>
</organism>